<dbReference type="GO" id="GO:0005886">
    <property type="term" value="C:plasma membrane"/>
    <property type="evidence" value="ECO:0007669"/>
    <property type="project" value="TreeGrafter"/>
</dbReference>
<evidence type="ECO:0000256" key="3">
    <source>
        <dbReference type="ARBA" id="ARBA00020150"/>
    </source>
</evidence>
<keyword evidence="6 9" id="KW-0472">Membrane</keyword>
<evidence type="ECO:0000313" key="10">
    <source>
        <dbReference type="EMBL" id="CCI83041.1"/>
    </source>
</evidence>
<dbReference type="eggNOG" id="COG0471">
    <property type="taxonomic scope" value="Bacteria"/>
</dbReference>
<keyword evidence="5 9" id="KW-1133">Transmembrane helix</keyword>
<evidence type="ECO:0000256" key="4">
    <source>
        <dbReference type="ARBA" id="ARBA00022692"/>
    </source>
</evidence>
<reference evidence="10 13" key="1">
    <citation type="journal article" date="2012" name="J. Bacteriol.">
        <title>Draft Genome Sequence of Turicella otitidis ATCC 51513, Isolated from Middle Ear Fluid from a Child with Otitis Media.</title>
        <authorList>
            <person name="Brinkrolf K."/>
            <person name="Schneider J."/>
            <person name="Knecht M."/>
            <person name="Ruckert C."/>
            <person name="Tauch A."/>
        </authorList>
    </citation>
    <scope>NUCLEOTIDE SEQUENCE [LARGE SCALE GENOMIC DNA]</scope>
    <source>
        <strain evidence="10 13">ATCC 51513</strain>
    </source>
</reference>
<feature type="transmembrane region" description="Helical" evidence="9">
    <location>
        <begin position="160"/>
        <end position="192"/>
    </location>
</feature>
<dbReference type="AlphaFoldDB" id="I7JVL4"/>
<feature type="transmembrane region" description="Helical" evidence="9">
    <location>
        <begin position="427"/>
        <end position="443"/>
    </location>
</feature>
<dbReference type="OrthoDB" id="9766267at2"/>
<evidence type="ECO:0000256" key="1">
    <source>
        <dbReference type="ARBA" id="ARBA00004141"/>
    </source>
</evidence>
<dbReference type="HOGENOM" id="CLU_005170_0_0_11"/>
<feature type="transmembrane region" description="Helical" evidence="9">
    <location>
        <begin position="449"/>
        <end position="467"/>
    </location>
</feature>
<reference evidence="11 12" key="2">
    <citation type="submission" date="2012-08" db="EMBL/GenBank/DDBJ databases">
        <title>The Genome Sequence of Turicella otitidis ATCC 51513.</title>
        <authorList>
            <consortium name="The Broad Institute Genome Sequencing Platform"/>
            <person name="Earl A."/>
            <person name="Ward D."/>
            <person name="Feldgarden M."/>
            <person name="Gevers D."/>
            <person name="Huys G."/>
            <person name="Walker B."/>
            <person name="Young S.K."/>
            <person name="Zeng Q."/>
            <person name="Gargeya S."/>
            <person name="Fitzgerald M."/>
            <person name="Haas B."/>
            <person name="Abouelleil A."/>
            <person name="Alvarado L."/>
            <person name="Arachchi H.M."/>
            <person name="Berlin A.M."/>
            <person name="Chapman S.B."/>
            <person name="Goldberg J."/>
            <person name="Griggs A."/>
            <person name="Gujja S."/>
            <person name="Hansen M."/>
            <person name="Howarth C."/>
            <person name="Imamovic A."/>
            <person name="Larimer J."/>
            <person name="McCowen C."/>
            <person name="Montmayeur A."/>
            <person name="Murphy C."/>
            <person name="Neiman D."/>
            <person name="Pearson M."/>
            <person name="Priest M."/>
            <person name="Roberts A."/>
            <person name="Saif S."/>
            <person name="Shea T."/>
            <person name="Sisk P."/>
            <person name="Sykes S."/>
            <person name="Wortman J."/>
            <person name="Nusbaum C."/>
            <person name="Birren B."/>
        </authorList>
    </citation>
    <scope>NUCLEOTIDE SEQUENCE [LARGE SCALE GENOMIC DNA]</scope>
    <source>
        <strain evidence="11 12">ATCC 51513</strain>
    </source>
</reference>
<organism evidence="10 13">
    <name type="scientific">Corynebacterium otitidis ATCC 51513</name>
    <dbReference type="NCBI Taxonomy" id="883169"/>
    <lineage>
        <taxon>Bacteria</taxon>
        <taxon>Bacillati</taxon>
        <taxon>Actinomycetota</taxon>
        <taxon>Actinomycetes</taxon>
        <taxon>Mycobacteriales</taxon>
        <taxon>Corynebacteriaceae</taxon>
        <taxon>Corynebacterium</taxon>
    </lineage>
</organism>
<evidence type="ECO:0000256" key="6">
    <source>
        <dbReference type="ARBA" id="ARBA00023136"/>
    </source>
</evidence>
<accession>I7JVL4</accession>
<dbReference type="EMBL" id="AHAE01000016">
    <property type="protein sequence ID" value="EJZ82821.1"/>
    <property type="molecule type" value="Genomic_DNA"/>
</dbReference>
<keyword evidence="4 9" id="KW-0812">Transmembrane</keyword>
<feature type="compositionally biased region" description="Low complexity" evidence="8">
    <location>
        <begin position="23"/>
        <end position="36"/>
    </location>
</feature>
<dbReference type="PANTHER" id="PTHR10283">
    <property type="entry name" value="SOLUTE CARRIER FAMILY 13 MEMBER"/>
    <property type="match status" value="1"/>
</dbReference>
<feature type="transmembrane region" description="Helical" evidence="9">
    <location>
        <begin position="402"/>
        <end position="420"/>
    </location>
</feature>
<feature type="transmembrane region" description="Helical" evidence="9">
    <location>
        <begin position="123"/>
        <end position="140"/>
    </location>
</feature>
<keyword evidence="12" id="KW-1185">Reference proteome</keyword>
<feature type="region of interest" description="Disordered" evidence="8">
    <location>
        <begin position="1"/>
        <end position="36"/>
    </location>
</feature>
<evidence type="ECO:0000256" key="2">
    <source>
        <dbReference type="ARBA" id="ARBA00006772"/>
    </source>
</evidence>
<dbReference type="GO" id="GO:0008514">
    <property type="term" value="F:organic anion transmembrane transporter activity"/>
    <property type="evidence" value="ECO:0007669"/>
    <property type="project" value="UniProtKB-ARBA"/>
</dbReference>
<dbReference type="InterPro" id="IPR001898">
    <property type="entry name" value="SLC13A/DASS"/>
</dbReference>
<feature type="transmembrane region" description="Helical" evidence="9">
    <location>
        <begin position="42"/>
        <end position="62"/>
    </location>
</feature>
<dbReference type="PATRIC" id="fig|883169.3.peg.208"/>
<evidence type="ECO:0000313" key="11">
    <source>
        <dbReference type="EMBL" id="EJZ82821.1"/>
    </source>
</evidence>
<feature type="transmembrane region" description="Helical" evidence="9">
    <location>
        <begin position="308"/>
        <end position="326"/>
    </location>
</feature>
<comment type="caution">
    <text evidence="10">The sequence shown here is derived from an EMBL/GenBank/DDBJ whole genome shotgun (WGS) entry which is preliminary data.</text>
</comment>
<dbReference type="EMBL" id="CAJZ01000037">
    <property type="protein sequence ID" value="CCI83041.1"/>
    <property type="molecule type" value="Genomic_DNA"/>
</dbReference>
<dbReference type="Proteomes" id="UP000011016">
    <property type="component" value="Unassembled WGS sequence"/>
</dbReference>
<sequence>MSSTAPAGGRGHNAPRDAATSRPAGGPAPDVAGAGPRNRGPVLTGLLLALGPALFCLVYFVPGLTGLDDAPRAVLATTAWVASWWVTEAIPIPATSLIPLFLLPISGGTDQATAAGAYANPTVFMYMGGFIIAVAIQRWGLHQRIAMTAIRLVGTKGNRITLGIILATAVMSMWISNAATALMMLPIGLAIVKELKNQDVYGEEELRTLAKGMLLSIAYAASIGGLATLIGSVPNAVFAAQAGILFGEDVSFAQWFVFAAPLTIVLLAALYGIMCLQNRKVAFRAELPKDFINEQLRALGPMSYEEKVVGAVFFVVGALWLSSGFLPDAVPLTDASISIMGAVAMFVVPAKARRGGILVWEDMTKLPWGVLVLFGGGLSLAAAFEDSGLTPWFGERLSELSALPFALMIVVLGAVVLLMTEILSNTAVANMLIPISASLALGIGADPYAIMILVALTTSCAFMLPIATPPNAAVFSSPYVTMSDMMRAGAWLNVAALAVIAVAVFFWQPVVLPGPAA</sequence>
<evidence type="ECO:0000256" key="5">
    <source>
        <dbReference type="ARBA" id="ARBA00022989"/>
    </source>
</evidence>
<gene>
    <name evidence="10" type="ORF">BN46_0293</name>
    <name evidence="11" type="ORF">HMPREF9719_00223</name>
</gene>
<feature type="transmembrane region" description="Helical" evidence="9">
    <location>
        <begin position="253"/>
        <end position="274"/>
    </location>
</feature>
<feature type="transmembrane region" description="Helical" evidence="9">
    <location>
        <begin position="82"/>
        <end position="103"/>
    </location>
</feature>
<comment type="subcellular location">
    <subcellularLocation>
        <location evidence="1">Membrane</location>
        <topology evidence="1">Multi-pass membrane protein</topology>
    </subcellularLocation>
</comment>
<evidence type="ECO:0000256" key="9">
    <source>
        <dbReference type="SAM" id="Phobius"/>
    </source>
</evidence>
<feature type="transmembrane region" description="Helical" evidence="9">
    <location>
        <begin position="488"/>
        <end position="507"/>
    </location>
</feature>
<dbReference type="PANTHER" id="PTHR10283:SF82">
    <property type="entry name" value="SOLUTE CARRIER FAMILY 13 MEMBER 2"/>
    <property type="match status" value="1"/>
</dbReference>
<dbReference type="Proteomes" id="UP000006078">
    <property type="component" value="Unassembled WGS sequence"/>
</dbReference>
<dbReference type="Pfam" id="PF00939">
    <property type="entry name" value="Na_sulph_symp"/>
    <property type="match status" value="1"/>
</dbReference>
<proteinExistence type="inferred from homology"/>
<evidence type="ECO:0000256" key="8">
    <source>
        <dbReference type="SAM" id="MobiDB-lite"/>
    </source>
</evidence>
<evidence type="ECO:0000313" key="13">
    <source>
        <dbReference type="Proteomes" id="UP000011016"/>
    </source>
</evidence>
<feature type="transmembrane region" description="Helical" evidence="9">
    <location>
        <begin position="332"/>
        <end position="352"/>
    </location>
</feature>
<feature type="transmembrane region" description="Helical" evidence="9">
    <location>
        <begin position="213"/>
        <end position="233"/>
    </location>
</feature>
<evidence type="ECO:0000313" key="12">
    <source>
        <dbReference type="Proteomes" id="UP000006078"/>
    </source>
</evidence>
<dbReference type="GO" id="GO:1905039">
    <property type="term" value="P:carboxylic acid transmembrane transport"/>
    <property type="evidence" value="ECO:0007669"/>
    <property type="project" value="UniProtKB-ARBA"/>
</dbReference>
<dbReference type="RefSeq" id="WP_004600113.1">
    <property type="nucleotide sequence ID" value="NZ_HF541865.1"/>
</dbReference>
<name>I7JVL4_9CORY</name>
<dbReference type="NCBIfam" id="TIGR00785">
    <property type="entry name" value="dass"/>
    <property type="match status" value="1"/>
</dbReference>
<evidence type="ECO:0000256" key="7">
    <source>
        <dbReference type="ARBA" id="ARBA00031174"/>
    </source>
</evidence>
<comment type="similarity">
    <text evidence="2">Belongs to the SLC13A/DASS transporter (TC 2.A.47) family. NADC subfamily.</text>
</comment>
<dbReference type="STRING" id="29321.AAV33_05935"/>
<feature type="transmembrane region" description="Helical" evidence="9">
    <location>
        <begin position="364"/>
        <end position="382"/>
    </location>
</feature>
<dbReference type="CDD" id="cd01115">
    <property type="entry name" value="SLC13_permease"/>
    <property type="match status" value="1"/>
</dbReference>
<protein>
    <recommendedName>
        <fullName evidence="3">Sodium-dependent dicarboxylate transporter SdcS</fullName>
    </recommendedName>
    <alternativeName>
        <fullName evidence="7">Na(+)/dicarboxylate symporter</fullName>
    </alternativeName>
</protein>